<sequence>MSFYDLYAFKGTDIHEAKNNIELVLNIKFSERESDFQGGIYFISGNKTSENFILKNNIDPLDQEPVEIDYPEHIIILYVNDTDKAIAIKDALLSTNNFTLLRSEEL</sequence>
<dbReference type="RefSeq" id="WP_088499387.1">
    <property type="nucleotide sequence ID" value="NZ_BRQK01000002.1"/>
</dbReference>
<evidence type="ECO:0000313" key="2">
    <source>
        <dbReference type="Proteomes" id="UP001163056"/>
    </source>
</evidence>
<proteinExistence type="predicted"/>
<dbReference type="AlphaFoldDB" id="A0AAJ1JEW6"/>
<dbReference type="EMBL" id="JAREJI010000001">
    <property type="protein sequence ID" value="MDE8768363.1"/>
    <property type="molecule type" value="Genomic_DNA"/>
</dbReference>
<protein>
    <submittedName>
        <fullName evidence="1">Uncharacterized protein</fullName>
    </submittedName>
</protein>
<comment type="caution">
    <text evidence="1">The sequence shown here is derived from an EMBL/GenBank/DDBJ whole genome shotgun (WGS) entry which is preliminary data.</text>
</comment>
<accession>A0AAJ1JEW6</accession>
<evidence type="ECO:0000313" key="1">
    <source>
        <dbReference type="EMBL" id="MDE8768363.1"/>
    </source>
</evidence>
<organism evidence="1 2">
    <name type="scientific">Providencia stuartii</name>
    <dbReference type="NCBI Taxonomy" id="588"/>
    <lineage>
        <taxon>Bacteria</taxon>
        <taxon>Pseudomonadati</taxon>
        <taxon>Pseudomonadota</taxon>
        <taxon>Gammaproteobacteria</taxon>
        <taxon>Enterobacterales</taxon>
        <taxon>Morganellaceae</taxon>
        <taxon>Providencia</taxon>
    </lineage>
</organism>
<name>A0AAJ1JEW6_PROST</name>
<dbReference type="Proteomes" id="UP001163056">
    <property type="component" value="Unassembled WGS sequence"/>
</dbReference>
<reference evidence="1 2" key="1">
    <citation type="submission" date="2023-03" db="EMBL/GenBank/DDBJ databases">
        <title>WGS of NDM-producing Providencia thailandensis from Ukrainian patients.</title>
        <authorList>
            <person name="Zabicka D."/>
            <person name="Izdebski R."/>
            <person name="Urbanowicz P."/>
            <person name="Biedrzycka M."/>
            <person name="Guzek A."/>
            <person name="Gniadkowski M."/>
        </authorList>
    </citation>
    <scope>NUCLEOTIDE SEQUENCE [LARGE SCALE GENOMIC DNA]</scope>
    <source>
        <strain evidence="1 2">8015-22</strain>
    </source>
</reference>
<gene>
    <name evidence="1" type="ORF">PZS58_02245</name>
</gene>